<evidence type="ECO:0000256" key="3">
    <source>
        <dbReference type="SAM" id="SignalP"/>
    </source>
</evidence>
<protein>
    <submittedName>
        <fullName evidence="4">Uncharacterized protein</fullName>
    </submittedName>
</protein>
<evidence type="ECO:0000313" key="5">
    <source>
        <dbReference type="Proteomes" id="UP000807342"/>
    </source>
</evidence>
<feature type="region of interest" description="Disordered" evidence="1">
    <location>
        <begin position="381"/>
        <end position="405"/>
    </location>
</feature>
<keyword evidence="2" id="KW-0472">Membrane</keyword>
<name>A0A9P6C322_9AGAR</name>
<proteinExistence type="predicted"/>
<organism evidence="4 5">
    <name type="scientific">Macrolepiota fuliginosa MF-IS2</name>
    <dbReference type="NCBI Taxonomy" id="1400762"/>
    <lineage>
        <taxon>Eukaryota</taxon>
        <taxon>Fungi</taxon>
        <taxon>Dikarya</taxon>
        <taxon>Basidiomycota</taxon>
        <taxon>Agaricomycotina</taxon>
        <taxon>Agaricomycetes</taxon>
        <taxon>Agaricomycetidae</taxon>
        <taxon>Agaricales</taxon>
        <taxon>Agaricineae</taxon>
        <taxon>Agaricaceae</taxon>
        <taxon>Macrolepiota</taxon>
    </lineage>
</organism>
<gene>
    <name evidence="4" type="ORF">P691DRAFT_761259</name>
</gene>
<evidence type="ECO:0000256" key="1">
    <source>
        <dbReference type="SAM" id="MobiDB-lite"/>
    </source>
</evidence>
<dbReference type="AlphaFoldDB" id="A0A9P6C322"/>
<keyword evidence="2" id="KW-0812">Transmembrane</keyword>
<sequence>MDIRRVSLRAIFVCWLVTQGASKSFDVVWISPAEGAVYDPGDTIAGRWTATAAVVSPGFRLCEVVNTTDVVARKMVVRGRVEGDEKCGTTIWPQVQGTKDGYMITITAPEATEESRYCLEMQDDFGNVFTSPVFGLGVGAHGEKPTTSSAVEALTTVAKETGTPVITVKATKHSLLPLSTSTGEVAQNNSTVVPRIGVPTASVQPDVFVSRRPVPTAAFAVPLSVVSSIVLIAGLLCVRTRRKMAQERKRELKTLILSHRDSGQGGCGPAGEVQRAFSVFSRKGFSSYSNSLESVPVFMPPMHEPRLATRDPYAPMVSNTSSKTVYGDYSNLCYDKPVIGKAKSLTAQYTAAGTIPHPAESLSPMIIPPNLLPARLPPLHVRTESPGNDQALPVPPNRDFSPPPGDVYDAIAAKLKGGR</sequence>
<dbReference type="OrthoDB" id="3245083at2759"/>
<dbReference type="Proteomes" id="UP000807342">
    <property type="component" value="Unassembled WGS sequence"/>
</dbReference>
<keyword evidence="3" id="KW-0732">Signal</keyword>
<dbReference type="EMBL" id="MU151225">
    <property type="protein sequence ID" value="KAF9446888.1"/>
    <property type="molecule type" value="Genomic_DNA"/>
</dbReference>
<evidence type="ECO:0000256" key="2">
    <source>
        <dbReference type="SAM" id="Phobius"/>
    </source>
</evidence>
<keyword evidence="2" id="KW-1133">Transmembrane helix</keyword>
<feature type="compositionally biased region" description="Pro residues" evidence="1">
    <location>
        <begin position="393"/>
        <end position="405"/>
    </location>
</feature>
<keyword evidence="5" id="KW-1185">Reference proteome</keyword>
<accession>A0A9P6C322</accession>
<evidence type="ECO:0000313" key="4">
    <source>
        <dbReference type="EMBL" id="KAF9446888.1"/>
    </source>
</evidence>
<feature type="transmembrane region" description="Helical" evidence="2">
    <location>
        <begin position="217"/>
        <end position="238"/>
    </location>
</feature>
<feature type="chain" id="PRO_5040457226" evidence="3">
    <location>
        <begin position="23"/>
        <end position="419"/>
    </location>
</feature>
<feature type="signal peptide" evidence="3">
    <location>
        <begin position="1"/>
        <end position="22"/>
    </location>
</feature>
<reference evidence="4" key="1">
    <citation type="submission" date="2020-11" db="EMBL/GenBank/DDBJ databases">
        <authorList>
            <consortium name="DOE Joint Genome Institute"/>
            <person name="Ahrendt S."/>
            <person name="Riley R."/>
            <person name="Andreopoulos W."/>
            <person name="Labutti K."/>
            <person name="Pangilinan J."/>
            <person name="Ruiz-Duenas F.J."/>
            <person name="Barrasa J.M."/>
            <person name="Sanchez-Garcia M."/>
            <person name="Camarero S."/>
            <person name="Miyauchi S."/>
            <person name="Serrano A."/>
            <person name="Linde D."/>
            <person name="Babiker R."/>
            <person name="Drula E."/>
            <person name="Ayuso-Fernandez I."/>
            <person name="Pacheco R."/>
            <person name="Padilla G."/>
            <person name="Ferreira P."/>
            <person name="Barriuso J."/>
            <person name="Kellner H."/>
            <person name="Castanera R."/>
            <person name="Alfaro M."/>
            <person name="Ramirez L."/>
            <person name="Pisabarro A.G."/>
            <person name="Kuo A."/>
            <person name="Tritt A."/>
            <person name="Lipzen A."/>
            <person name="He G."/>
            <person name="Yan M."/>
            <person name="Ng V."/>
            <person name="Cullen D."/>
            <person name="Martin F."/>
            <person name="Rosso M.-N."/>
            <person name="Henrissat B."/>
            <person name="Hibbett D."/>
            <person name="Martinez A.T."/>
            <person name="Grigoriev I.V."/>
        </authorList>
    </citation>
    <scope>NUCLEOTIDE SEQUENCE</scope>
    <source>
        <strain evidence="4">MF-IS2</strain>
    </source>
</reference>
<comment type="caution">
    <text evidence="4">The sequence shown here is derived from an EMBL/GenBank/DDBJ whole genome shotgun (WGS) entry which is preliminary data.</text>
</comment>